<name>A0ABR0VZ06_REHGL</name>
<evidence type="ECO:0008006" key="4">
    <source>
        <dbReference type="Google" id="ProtNLM"/>
    </source>
</evidence>
<evidence type="ECO:0000313" key="2">
    <source>
        <dbReference type="EMBL" id="KAK6140571.1"/>
    </source>
</evidence>
<organism evidence="2 3">
    <name type="scientific">Rehmannia glutinosa</name>
    <name type="common">Chinese foxglove</name>
    <dbReference type="NCBI Taxonomy" id="99300"/>
    <lineage>
        <taxon>Eukaryota</taxon>
        <taxon>Viridiplantae</taxon>
        <taxon>Streptophyta</taxon>
        <taxon>Embryophyta</taxon>
        <taxon>Tracheophyta</taxon>
        <taxon>Spermatophyta</taxon>
        <taxon>Magnoliopsida</taxon>
        <taxon>eudicotyledons</taxon>
        <taxon>Gunneridae</taxon>
        <taxon>Pentapetalae</taxon>
        <taxon>asterids</taxon>
        <taxon>lamiids</taxon>
        <taxon>Lamiales</taxon>
        <taxon>Orobanchaceae</taxon>
        <taxon>Rehmannieae</taxon>
        <taxon>Rehmannia</taxon>
    </lineage>
</organism>
<reference evidence="2 3" key="1">
    <citation type="journal article" date="2021" name="Comput. Struct. Biotechnol. J.">
        <title>De novo genome assembly of the potent medicinal plant Rehmannia glutinosa using nanopore technology.</title>
        <authorList>
            <person name="Ma L."/>
            <person name="Dong C."/>
            <person name="Song C."/>
            <person name="Wang X."/>
            <person name="Zheng X."/>
            <person name="Niu Y."/>
            <person name="Chen S."/>
            <person name="Feng W."/>
        </authorList>
    </citation>
    <scope>NUCLEOTIDE SEQUENCE [LARGE SCALE GENOMIC DNA]</scope>
    <source>
        <strain evidence="2">DH-2019</strain>
    </source>
</reference>
<accession>A0ABR0VZ06</accession>
<comment type="caution">
    <text evidence="2">The sequence shown here is derived from an EMBL/GenBank/DDBJ whole genome shotgun (WGS) entry which is preliminary data.</text>
</comment>
<sequence>MRQPAVLAAVPDLGEIGGPLALAACFLYSDDYLYAKNGDDEARTLFDGMEERDVVSWNVMIDGYVQHGRLALILFRQIMKSRLKTNEATMLAVVSACGQVGALELGQWVYPYLGYNSTSISTQVGTVLINMYGKCGSSEDAKLVFDAIKDRMLLHNNIVLGEHIVEFLLDRGLVNSGTYVLLFNIYAAARNWDGMARMRAMMKQSGVQKEPSCSSVEVNNEVHEILALVI</sequence>
<proteinExistence type="predicted"/>
<dbReference type="Gene3D" id="1.25.40.10">
    <property type="entry name" value="Tetratricopeptide repeat domain"/>
    <property type="match status" value="2"/>
</dbReference>
<dbReference type="InterPro" id="IPR011990">
    <property type="entry name" value="TPR-like_helical_dom_sf"/>
</dbReference>
<protein>
    <recommendedName>
        <fullName evidence="4">Pentatricopeptide repeat-containing protein</fullName>
    </recommendedName>
</protein>
<dbReference type="PANTHER" id="PTHR47926:SF456">
    <property type="entry name" value="PENTATRICOPEPTIDE REPEAT-CONTAINING PROTEIN ELI1, CHLOROPLASTIC"/>
    <property type="match status" value="1"/>
</dbReference>
<dbReference type="EMBL" id="JABTTQ020000311">
    <property type="protein sequence ID" value="KAK6140571.1"/>
    <property type="molecule type" value="Genomic_DNA"/>
</dbReference>
<keyword evidence="1" id="KW-0677">Repeat</keyword>
<dbReference type="InterPro" id="IPR002885">
    <property type="entry name" value="PPR_rpt"/>
</dbReference>
<dbReference type="InterPro" id="IPR046960">
    <property type="entry name" value="PPR_At4g14850-like_plant"/>
</dbReference>
<gene>
    <name evidence="2" type="ORF">DH2020_025689</name>
</gene>
<dbReference type="PANTHER" id="PTHR47926">
    <property type="entry name" value="PENTATRICOPEPTIDE REPEAT-CONTAINING PROTEIN"/>
    <property type="match status" value="1"/>
</dbReference>
<evidence type="ECO:0000313" key="3">
    <source>
        <dbReference type="Proteomes" id="UP001318860"/>
    </source>
</evidence>
<dbReference type="Pfam" id="PF20431">
    <property type="entry name" value="E_motif"/>
    <property type="match status" value="1"/>
</dbReference>
<dbReference type="InterPro" id="IPR046848">
    <property type="entry name" value="E_motif"/>
</dbReference>
<dbReference type="Proteomes" id="UP001318860">
    <property type="component" value="Unassembled WGS sequence"/>
</dbReference>
<evidence type="ECO:0000256" key="1">
    <source>
        <dbReference type="ARBA" id="ARBA00022737"/>
    </source>
</evidence>
<keyword evidence="3" id="KW-1185">Reference proteome</keyword>
<dbReference type="Pfam" id="PF01535">
    <property type="entry name" value="PPR"/>
    <property type="match status" value="2"/>
</dbReference>